<feature type="compositionally biased region" description="Basic residues" evidence="1">
    <location>
        <begin position="49"/>
        <end position="58"/>
    </location>
</feature>
<dbReference type="Gramene" id="Psat03G0514900-T1">
    <property type="protein sequence ID" value="KAI5430899.1"/>
    <property type="gene ID" value="KIW84_035149"/>
</dbReference>
<feature type="region of interest" description="Disordered" evidence="1">
    <location>
        <begin position="41"/>
        <end position="72"/>
    </location>
</feature>
<dbReference type="EMBL" id="JAMSHJ010000003">
    <property type="protein sequence ID" value="KAI5430899.1"/>
    <property type="molecule type" value="Genomic_DNA"/>
</dbReference>
<evidence type="ECO:0000313" key="2">
    <source>
        <dbReference type="EMBL" id="KAI5430899.1"/>
    </source>
</evidence>
<sequence length="162" mass="18132">MGFNEEEALMAVERLGPNSSLEELVDFISVAQLVKSKDALLPPEDKPQCNRHAKPRKRSLYESEVMGRKKKPKVFEKRTCEEDDEAQAIHLPNPMVGFGIPTDPNSIITHRRLSHRCQTTSFLQQDGPCNDDGALGVCSGSTQMAVPREEEEGGSGRRRKRE</sequence>
<reference evidence="2 3" key="1">
    <citation type="journal article" date="2022" name="Nat. Genet.">
        <title>Improved pea reference genome and pan-genome highlight genomic features and evolutionary characteristics.</title>
        <authorList>
            <person name="Yang T."/>
            <person name="Liu R."/>
            <person name="Luo Y."/>
            <person name="Hu S."/>
            <person name="Wang D."/>
            <person name="Wang C."/>
            <person name="Pandey M.K."/>
            <person name="Ge S."/>
            <person name="Xu Q."/>
            <person name="Li N."/>
            <person name="Li G."/>
            <person name="Huang Y."/>
            <person name="Saxena R.K."/>
            <person name="Ji Y."/>
            <person name="Li M."/>
            <person name="Yan X."/>
            <person name="He Y."/>
            <person name="Liu Y."/>
            <person name="Wang X."/>
            <person name="Xiang C."/>
            <person name="Varshney R.K."/>
            <person name="Ding H."/>
            <person name="Gao S."/>
            <person name="Zong X."/>
        </authorList>
    </citation>
    <scope>NUCLEOTIDE SEQUENCE [LARGE SCALE GENOMIC DNA]</scope>
    <source>
        <strain evidence="2 3">cv. Zhongwan 6</strain>
    </source>
</reference>
<name>A0A9D5B6B6_PEA</name>
<feature type="compositionally biased region" description="Basic and acidic residues" evidence="1">
    <location>
        <begin position="59"/>
        <end position="72"/>
    </location>
</feature>
<dbReference type="AlphaFoldDB" id="A0A9D5B6B6"/>
<protein>
    <submittedName>
        <fullName evidence="2">Uncharacterized protein</fullName>
    </submittedName>
</protein>
<evidence type="ECO:0000313" key="3">
    <source>
        <dbReference type="Proteomes" id="UP001058974"/>
    </source>
</evidence>
<dbReference type="Proteomes" id="UP001058974">
    <property type="component" value="Chromosome 3"/>
</dbReference>
<proteinExistence type="predicted"/>
<accession>A0A9D5B6B6</accession>
<organism evidence="2 3">
    <name type="scientific">Pisum sativum</name>
    <name type="common">Garden pea</name>
    <name type="synonym">Lathyrus oleraceus</name>
    <dbReference type="NCBI Taxonomy" id="3888"/>
    <lineage>
        <taxon>Eukaryota</taxon>
        <taxon>Viridiplantae</taxon>
        <taxon>Streptophyta</taxon>
        <taxon>Embryophyta</taxon>
        <taxon>Tracheophyta</taxon>
        <taxon>Spermatophyta</taxon>
        <taxon>Magnoliopsida</taxon>
        <taxon>eudicotyledons</taxon>
        <taxon>Gunneridae</taxon>
        <taxon>Pentapetalae</taxon>
        <taxon>rosids</taxon>
        <taxon>fabids</taxon>
        <taxon>Fabales</taxon>
        <taxon>Fabaceae</taxon>
        <taxon>Papilionoideae</taxon>
        <taxon>50 kb inversion clade</taxon>
        <taxon>NPAAA clade</taxon>
        <taxon>Hologalegina</taxon>
        <taxon>IRL clade</taxon>
        <taxon>Fabeae</taxon>
        <taxon>Lathyrus</taxon>
    </lineage>
</organism>
<feature type="region of interest" description="Disordered" evidence="1">
    <location>
        <begin position="142"/>
        <end position="162"/>
    </location>
</feature>
<comment type="caution">
    <text evidence="2">The sequence shown here is derived from an EMBL/GenBank/DDBJ whole genome shotgun (WGS) entry which is preliminary data.</text>
</comment>
<evidence type="ECO:0000256" key="1">
    <source>
        <dbReference type="SAM" id="MobiDB-lite"/>
    </source>
</evidence>
<gene>
    <name evidence="2" type="ORF">KIW84_035149</name>
</gene>
<keyword evidence="3" id="KW-1185">Reference proteome</keyword>